<dbReference type="RefSeq" id="WP_258799667.1">
    <property type="nucleotide sequence ID" value="NZ_JANTHX010000008.1"/>
</dbReference>
<accession>A0ABT1ZIE8</accession>
<dbReference type="InterPro" id="IPR023833">
    <property type="entry name" value="Signal_pept_SipW-depend-type"/>
</dbReference>
<sequence>MNKNIKASIAIAAGVILLMGGAGSLAYWNDSVNVGPASGSNSISAGTLSVAAVNAGTWTKAFYNASNTQVVAPATVSPLSGVSIVPGNRLVYTQTFNITATGQDLWFTIGTTNGAVSGTTASAADTALALAINNSTNSSISVGSVTGGNVVAATTPGVYKVNSSAGPSTITVTWTVDFPFGASASNTSKLGSVSLSQGAITLTQVAAP</sequence>
<name>A0ABT1ZIE8_9MICO</name>
<reference evidence="1 2" key="1">
    <citation type="submission" date="2022-08" db="EMBL/GenBank/DDBJ databases">
        <authorList>
            <person name="Li F."/>
        </authorList>
    </citation>
    <scope>NUCLEOTIDE SEQUENCE [LARGE SCALE GENOMIC DNA]</scope>
    <source>
        <strain evidence="1 2">10F1B-8-1</strain>
    </source>
</reference>
<dbReference type="Proteomes" id="UP001205337">
    <property type="component" value="Unassembled WGS sequence"/>
</dbReference>
<dbReference type="InterPro" id="IPR024006">
    <property type="entry name" value="Alt_signal_exp_actinobact"/>
</dbReference>
<dbReference type="EMBL" id="JANTHX010000008">
    <property type="protein sequence ID" value="MCS0500494.1"/>
    <property type="molecule type" value="Genomic_DNA"/>
</dbReference>
<dbReference type="NCBIfam" id="TIGR04089">
    <property type="entry name" value="exp_by_SipW_III"/>
    <property type="match status" value="1"/>
</dbReference>
<gene>
    <name evidence="1" type="ORF">NUH29_13140</name>
</gene>
<evidence type="ECO:0000313" key="2">
    <source>
        <dbReference type="Proteomes" id="UP001205337"/>
    </source>
</evidence>
<protein>
    <submittedName>
        <fullName evidence="1">Alternate-type signal peptide domain-containing protein</fullName>
    </submittedName>
</protein>
<dbReference type="NCBIfam" id="TIGR04088">
    <property type="entry name" value="cognate_SipW"/>
    <property type="match status" value="1"/>
</dbReference>
<comment type="caution">
    <text evidence="1">The sequence shown here is derived from an EMBL/GenBank/DDBJ whole genome shotgun (WGS) entry which is preliminary data.</text>
</comment>
<keyword evidence="2" id="KW-1185">Reference proteome</keyword>
<organism evidence="1 2">
    <name type="scientific">Protaetiibacter mangrovi</name>
    <dbReference type="NCBI Taxonomy" id="2970926"/>
    <lineage>
        <taxon>Bacteria</taxon>
        <taxon>Bacillati</taxon>
        <taxon>Actinomycetota</taxon>
        <taxon>Actinomycetes</taxon>
        <taxon>Micrococcales</taxon>
        <taxon>Microbacteriaceae</taxon>
        <taxon>Protaetiibacter</taxon>
    </lineage>
</organism>
<evidence type="ECO:0000313" key="1">
    <source>
        <dbReference type="EMBL" id="MCS0500494.1"/>
    </source>
</evidence>
<proteinExistence type="predicted"/>